<feature type="region of interest" description="Disordered" evidence="2">
    <location>
        <begin position="181"/>
        <end position="202"/>
    </location>
</feature>
<evidence type="ECO:0000256" key="3">
    <source>
        <dbReference type="SAM" id="SignalP"/>
    </source>
</evidence>
<proteinExistence type="inferred from homology"/>
<dbReference type="Pfam" id="PF12923">
    <property type="entry name" value="RRP7"/>
    <property type="match status" value="1"/>
</dbReference>
<dbReference type="PANTHER" id="PTHR13191">
    <property type="entry name" value="RIBOSOMAL RNA PROCESSING PROTEIN 7-RELATED"/>
    <property type="match status" value="1"/>
</dbReference>
<feature type="chain" id="PRO_5035268517" evidence="3">
    <location>
        <begin position="23"/>
        <end position="202"/>
    </location>
</feature>
<evidence type="ECO:0000313" key="6">
    <source>
        <dbReference type="Proteomes" id="UP000770661"/>
    </source>
</evidence>
<dbReference type="Gene3D" id="3.30.70.330">
    <property type="match status" value="1"/>
</dbReference>
<dbReference type="InterPro" id="IPR040446">
    <property type="entry name" value="RRP7"/>
</dbReference>
<evidence type="ECO:0000259" key="4">
    <source>
        <dbReference type="Pfam" id="PF12923"/>
    </source>
</evidence>
<feature type="signal peptide" evidence="3">
    <location>
        <begin position="1"/>
        <end position="22"/>
    </location>
</feature>
<protein>
    <submittedName>
        <fullName evidence="5">Ribosomal RNA-processing protein 7 A</fullName>
    </submittedName>
</protein>
<dbReference type="InterPro" id="IPR012677">
    <property type="entry name" value="Nucleotide-bd_a/b_plait_sf"/>
</dbReference>
<dbReference type="PANTHER" id="PTHR13191:SF0">
    <property type="entry name" value="RIBOSOMAL RNA-PROCESSING PROTEIN 7 HOMOLOG A-RELATED"/>
    <property type="match status" value="1"/>
</dbReference>
<gene>
    <name evidence="5" type="primary">Rrp7a</name>
    <name evidence="5" type="ORF">GWK47_034780</name>
</gene>
<dbReference type="Proteomes" id="UP000770661">
    <property type="component" value="Unassembled WGS sequence"/>
</dbReference>
<reference evidence="5" key="1">
    <citation type="submission" date="2020-07" db="EMBL/GenBank/DDBJ databases">
        <title>The High-quality genome of the commercially important snow crab, Chionoecetes opilio.</title>
        <authorList>
            <person name="Jeong J.-H."/>
            <person name="Ryu S."/>
        </authorList>
    </citation>
    <scope>NUCLEOTIDE SEQUENCE</scope>
    <source>
        <strain evidence="5">MADBK_172401_WGS</strain>
        <tissue evidence="5">Digestive gland</tissue>
    </source>
</reference>
<dbReference type="GO" id="GO:0006364">
    <property type="term" value="P:rRNA processing"/>
    <property type="evidence" value="ECO:0007669"/>
    <property type="project" value="TreeGrafter"/>
</dbReference>
<comment type="similarity">
    <text evidence="1">Belongs to the RRP7 family.</text>
</comment>
<name>A0A8J4YHF2_CHIOP</name>
<dbReference type="CDD" id="cd12294">
    <property type="entry name" value="RRM_Rrp7A"/>
    <property type="match status" value="1"/>
</dbReference>
<evidence type="ECO:0000256" key="1">
    <source>
        <dbReference type="ARBA" id="ARBA00006110"/>
    </source>
</evidence>
<comment type="caution">
    <text evidence="5">The sequence shown here is derived from an EMBL/GenBank/DDBJ whole genome shotgun (WGS) entry which is preliminary data.</text>
</comment>
<dbReference type="EMBL" id="JACEEZ010003441">
    <property type="protein sequence ID" value="KAG0727377.1"/>
    <property type="molecule type" value="Genomic_DNA"/>
</dbReference>
<dbReference type="GO" id="GO:0000028">
    <property type="term" value="P:ribosomal small subunit assembly"/>
    <property type="evidence" value="ECO:0007669"/>
    <property type="project" value="TreeGrafter"/>
</dbReference>
<dbReference type="GO" id="GO:0034456">
    <property type="term" value="C:UTP-C complex"/>
    <property type="evidence" value="ECO:0007669"/>
    <property type="project" value="TreeGrafter"/>
</dbReference>
<accession>A0A8J4YHF2</accession>
<dbReference type="GO" id="GO:0003676">
    <property type="term" value="F:nucleic acid binding"/>
    <property type="evidence" value="ECO:0007669"/>
    <property type="project" value="InterPro"/>
</dbReference>
<feature type="domain" description="Ribosomal RNA-processing protein 7 C-terminal" evidence="4">
    <location>
        <begin position="159"/>
        <end position="201"/>
    </location>
</feature>
<dbReference type="GO" id="GO:0032545">
    <property type="term" value="C:CURI complex"/>
    <property type="evidence" value="ECO:0007669"/>
    <property type="project" value="TreeGrafter"/>
</dbReference>
<evidence type="ECO:0000256" key="2">
    <source>
        <dbReference type="SAM" id="MobiDB-lite"/>
    </source>
</evidence>
<dbReference type="OrthoDB" id="5390at2759"/>
<keyword evidence="3" id="KW-0732">Signal</keyword>
<sequence length="202" mass="22414">MLRVASVLISVALALEPVVVVGLRFREGSAASHQVLWKQHSVRSHSDLKPSDRTLFVINVPPYCSQEAFTHLFSLYGKVRQVFFHKRPSAAAPPTPKHPHFSCVAPVTGFKVAYVVFTHQSAIKKAMAVNPGTVLTLSSEERPVLTGLKKWQQEYNGSFVAVESLAEEVKAVMQDYDLKKEREKAQGQQEPDSEGWVTVASE</sequence>
<dbReference type="AlphaFoldDB" id="A0A8J4YHF2"/>
<dbReference type="InterPro" id="IPR035979">
    <property type="entry name" value="RBD_domain_sf"/>
</dbReference>
<keyword evidence="6" id="KW-1185">Reference proteome</keyword>
<evidence type="ECO:0000313" key="5">
    <source>
        <dbReference type="EMBL" id="KAG0727377.1"/>
    </source>
</evidence>
<dbReference type="InterPro" id="IPR034890">
    <property type="entry name" value="Rrp7A_RRM"/>
</dbReference>
<organism evidence="5 6">
    <name type="scientific">Chionoecetes opilio</name>
    <name type="common">Atlantic snow crab</name>
    <name type="synonym">Cancer opilio</name>
    <dbReference type="NCBI Taxonomy" id="41210"/>
    <lineage>
        <taxon>Eukaryota</taxon>
        <taxon>Metazoa</taxon>
        <taxon>Ecdysozoa</taxon>
        <taxon>Arthropoda</taxon>
        <taxon>Crustacea</taxon>
        <taxon>Multicrustacea</taxon>
        <taxon>Malacostraca</taxon>
        <taxon>Eumalacostraca</taxon>
        <taxon>Eucarida</taxon>
        <taxon>Decapoda</taxon>
        <taxon>Pleocyemata</taxon>
        <taxon>Brachyura</taxon>
        <taxon>Eubrachyura</taxon>
        <taxon>Majoidea</taxon>
        <taxon>Majidae</taxon>
        <taxon>Chionoecetes</taxon>
    </lineage>
</organism>
<dbReference type="SUPFAM" id="SSF54928">
    <property type="entry name" value="RNA-binding domain, RBD"/>
    <property type="match status" value="1"/>
</dbReference>
<dbReference type="InterPro" id="IPR024326">
    <property type="entry name" value="RRP7_C"/>
</dbReference>